<comment type="caution">
    <text evidence="5">The sequence shown here is derived from an EMBL/GenBank/DDBJ whole genome shotgun (WGS) entry which is preliminary data.</text>
</comment>
<keyword evidence="3" id="KW-0175">Coiled coil</keyword>
<evidence type="ECO:0000256" key="3">
    <source>
        <dbReference type="SAM" id="Coils"/>
    </source>
</evidence>
<evidence type="ECO:0000256" key="2">
    <source>
        <dbReference type="ARBA" id="ARBA00023203"/>
    </source>
</evidence>
<dbReference type="SUPFAM" id="SSF46966">
    <property type="entry name" value="Spectrin repeat"/>
    <property type="match status" value="1"/>
</dbReference>
<dbReference type="Pfam" id="PF08726">
    <property type="entry name" value="EFhand_Ca_insen"/>
    <property type="match status" value="1"/>
</dbReference>
<dbReference type="Proteomes" id="UP000188320">
    <property type="component" value="Unassembled WGS sequence"/>
</dbReference>
<evidence type="ECO:0000313" key="5">
    <source>
        <dbReference type="EMBL" id="OMH82831.1"/>
    </source>
</evidence>
<keyword evidence="6" id="KW-1185">Reference proteome</keyword>
<dbReference type="GO" id="GO:0005509">
    <property type="term" value="F:calcium ion binding"/>
    <property type="evidence" value="ECO:0007669"/>
    <property type="project" value="InterPro"/>
</dbReference>
<dbReference type="SUPFAM" id="SSF47473">
    <property type="entry name" value="EF-hand"/>
    <property type="match status" value="1"/>
</dbReference>
<dbReference type="Gene3D" id="1.10.238.10">
    <property type="entry name" value="EF-hand"/>
    <property type="match status" value="2"/>
</dbReference>
<sequence>MAKRRIDKFTNTVQIANAMKRDYMDRARRLIEKIQLLQAEFECTKTKSRQLNDVTELITSFEEYCKHGRKQIVAEKLELNGLAGDIITKLMAYQSNRNLEADIITASEQIETEWKRLCQQETTYNTALNAAVIELKDKASREIGQFANQIYESIIRIHNEISEITCYGGDNNETEVEALDQQGDQLSKLILVVESFEKELEQLQAMESECRQMQIDCTVYTIHSSQSIVADLELIKQTLLKKKSYLVNQTLLRNVSNITPAQLDEFESVFYHFDKGDCNSLNAAEFRAALEALDLAYSESEFTEIFEFLAQGNDAQRISFEKYIRFLVAVFEDKDDYAQLFESFHTVASGKPYVSITDLKAAGLSEASISKLACDMPKYEGDDLLLDYVSYIKSLN</sequence>
<dbReference type="GO" id="GO:0003779">
    <property type="term" value="F:actin binding"/>
    <property type="evidence" value="ECO:0007669"/>
    <property type="project" value="UniProtKB-KW"/>
</dbReference>
<reference evidence="6" key="1">
    <citation type="submission" date="2017-01" db="EMBL/GenBank/DDBJ databases">
        <authorList>
            <person name="Wang Y."/>
            <person name="White M."/>
            <person name="Kvist S."/>
            <person name="Moncalvo J.-M."/>
        </authorList>
    </citation>
    <scope>NUCLEOTIDE SEQUENCE [LARGE SCALE GENOMIC DNA]</scope>
    <source>
        <strain evidence="6">COL-18-3</strain>
    </source>
</reference>
<keyword evidence="2" id="KW-0009">Actin-binding</keyword>
<gene>
    <name evidence="5" type="ORF">AX774_g3674</name>
</gene>
<feature type="domain" description="EF-hand" evidence="4">
    <location>
        <begin position="261"/>
        <end position="296"/>
    </location>
</feature>
<dbReference type="Gene3D" id="1.20.58.60">
    <property type="match status" value="1"/>
</dbReference>
<dbReference type="SMART" id="SM01184">
    <property type="entry name" value="efhand_Ca_insen"/>
    <property type="match status" value="1"/>
</dbReference>
<dbReference type="AlphaFoldDB" id="A0A1R1PPG4"/>
<accession>A0A1R1PPG4</accession>
<dbReference type="InterPro" id="IPR002048">
    <property type="entry name" value="EF_hand_dom"/>
</dbReference>
<feature type="coiled-coil region" evidence="3">
    <location>
        <begin position="186"/>
        <end position="216"/>
    </location>
</feature>
<dbReference type="InterPro" id="IPR014837">
    <property type="entry name" value="EF-hand_Ca_insen"/>
</dbReference>
<evidence type="ECO:0000259" key="4">
    <source>
        <dbReference type="PROSITE" id="PS50222"/>
    </source>
</evidence>
<evidence type="ECO:0000313" key="6">
    <source>
        <dbReference type="Proteomes" id="UP000188320"/>
    </source>
</evidence>
<proteinExistence type="predicted"/>
<dbReference type="InterPro" id="IPR011992">
    <property type="entry name" value="EF-hand-dom_pair"/>
</dbReference>
<organism evidence="5 6">
    <name type="scientific">Zancudomyces culisetae</name>
    <name type="common">Gut fungus</name>
    <name type="synonym">Smittium culisetae</name>
    <dbReference type="NCBI Taxonomy" id="1213189"/>
    <lineage>
        <taxon>Eukaryota</taxon>
        <taxon>Fungi</taxon>
        <taxon>Fungi incertae sedis</taxon>
        <taxon>Zoopagomycota</taxon>
        <taxon>Kickxellomycotina</taxon>
        <taxon>Harpellomycetes</taxon>
        <taxon>Harpellales</taxon>
        <taxon>Legeriomycetaceae</taxon>
        <taxon>Zancudomyces</taxon>
    </lineage>
</organism>
<evidence type="ECO:0000256" key="1">
    <source>
        <dbReference type="ARBA" id="ARBA00022737"/>
    </source>
</evidence>
<dbReference type="EMBL" id="LSSK01000581">
    <property type="protein sequence ID" value="OMH82831.1"/>
    <property type="molecule type" value="Genomic_DNA"/>
</dbReference>
<dbReference type="PROSITE" id="PS50222">
    <property type="entry name" value="EF_HAND_2"/>
    <property type="match status" value="1"/>
</dbReference>
<feature type="coiled-coil region" evidence="3">
    <location>
        <begin position="20"/>
        <end position="47"/>
    </location>
</feature>
<name>A0A1R1PPG4_ZANCU</name>
<dbReference type="OrthoDB" id="10017054at2759"/>
<keyword evidence="1" id="KW-0677">Repeat</keyword>
<protein>
    <submittedName>
        <fullName evidence="5">Alpha-actinin-like protein 1</fullName>
    </submittedName>
</protein>